<gene>
    <name evidence="1" type="ORF">ACED35_14945</name>
</gene>
<keyword evidence="2" id="KW-1185">Reference proteome</keyword>
<evidence type="ECO:0000313" key="1">
    <source>
        <dbReference type="EMBL" id="MEZ8082414.1"/>
    </source>
</evidence>
<name>A0ABV4L3X1_9GAMM</name>
<organism evidence="1 2">
    <name type="scientific">Enterovibrio norvegicus</name>
    <dbReference type="NCBI Taxonomy" id="188144"/>
    <lineage>
        <taxon>Bacteria</taxon>
        <taxon>Pseudomonadati</taxon>
        <taxon>Pseudomonadota</taxon>
        <taxon>Gammaproteobacteria</taxon>
        <taxon>Vibrionales</taxon>
        <taxon>Vibrionaceae</taxon>
        <taxon>Enterovibrio</taxon>
    </lineage>
</organism>
<dbReference type="RefSeq" id="WP_017015178.1">
    <property type="nucleotide sequence ID" value="NZ_AJYG02000063.1"/>
</dbReference>
<accession>A0ABV4L3X1</accession>
<dbReference type="EMBL" id="JBGONM010000035">
    <property type="protein sequence ID" value="MEZ8082414.1"/>
    <property type="molecule type" value="Genomic_DNA"/>
</dbReference>
<proteinExistence type="predicted"/>
<protein>
    <submittedName>
        <fullName evidence="1">Uncharacterized protein</fullName>
    </submittedName>
</protein>
<sequence length="177" mass="20405">MKYKDLSKILLDPHNIEKNIDLLKRLHEVNAPDSVIEQFYIDHNANSRFLDLYGALSLHDLKWELVEFDTTRFLQIGSNASFPDFLDEVSEDASYFEEVGEDVIDCRESVLNHWKTHGTWLTPPIFLDANVLGGKSSIPHLVEGHSRVGCLLGIQKYRIIPLADKHKVYWGYIHKDT</sequence>
<comment type="caution">
    <text evidence="1">The sequence shown here is derived from an EMBL/GenBank/DDBJ whole genome shotgun (WGS) entry which is preliminary data.</text>
</comment>
<evidence type="ECO:0000313" key="2">
    <source>
        <dbReference type="Proteomes" id="UP001569154"/>
    </source>
</evidence>
<dbReference type="Proteomes" id="UP001569154">
    <property type="component" value="Unassembled WGS sequence"/>
</dbReference>
<reference evidence="1 2" key="1">
    <citation type="submission" date="2024-06" db="EMBL/GenBank/DDBJ databases">
        <authorList>
            <person name="Steensen K."/>
            <person name="Seneca J."/>
            <person name="Bartlau N."/>
            <person name="Yu A.X."/>
            <person name="Polz M.F."/>
        </authorList>
    </citation>
    <scope>NUCLEOTIDE SEQUENCE [LARGE SCALE GENOMIC DNA]</scope>
    <source>
        <strain evidence="1 2">1F260</strain>
    </source>
</reference>